<reference evidence="1" key="1">
    <citation type="journal article" date="2014" name="Front. Microbiol.">
        <title>High frequency of phylogenetically diverse reductive dehalogenase-homologous genes in deep subseafloor sedimentary metagenomes.</title>
        <authorList>
            <person name="Kawai M."/>
            <person name="Futagami T."/>
            <person name="Toyoda A."/>
            <person name="Takaki Y."/>
            <person name="Nishi S."/>
            <person name="Hori S."/>
            <person name="Arai W."/>
            <person name="Tsubouchi T."/>
            <person name="Morono Y."/>
            <person name="Uchiyama I."/>
            <person name="Ito T."/>
            <person name="Fujiyama A."/>
            <person name="Inagaki F."/>
            <person name="Takami H."/>
        </authorList>
    </citation>
    <scope>NUCLEOTIDE SEQUENCE</scope>
    <source>
        <strain evidence="1">Expedition CK06-06</strain>
    </source>
</reference>
<accession>X1LL86</accession>
<evidence type="ECO:0000313" key="1">
    <source>
        <dbReference type="EMBL" id="GAI20127.1"/>
    </source>
</evidence>
<protein>
    <submittedName>
        <fullName evidence="1">Uncharacterized protein</fullName>
    </submittedName>
</protein>
<name>X1LL86_9ZZZZ</name>
<proteinExistence type="predicted"/>
<sequence length="102" mass="12104">SGDEDRKSIRAENIILFKEARHHYKKIYINIDSNKLPEHDLKKLYELINNNKGECEIWFKVNGKEESRKFRSRTMKIKPEPKVIDKIKDIVGDMSLNIYGKI</sequence>
<organism evidence="1">
    <name type="scientific">marine sediment metagenome</name>
    <dbReference type="NCBI Taxonomy" id="412755"/>
    <lineage>
        <taxon>unclassified sequences</taxon>
        <taxon>metagenomes</taxon>
        <taxon>ecological metagenomes</taxon>
    </lineage>
</organism>
<feature type="non-terminal residue" evidence="1">
    <location>
        <position position="1"/>
    </location>
</feature>
<comment type="caution">
    <text evidence="1">The sequence shown here is derived from an EMBL/GenBank/DDBJ whole genome shotgun (WGS) entry which is preliminary data.</text>
</comment>
<dbReference type="AlphaFoldDB" id="X1LL86"/>
<gene>
    <name evidence="1" type="ORF">S06H3_27306</name>
</gene>
<dbReference type="EMBL" id="BARV01015830">
    <property type="protein sequence ID" value="GAI20127.1"/>
    <property type="molecule type" value="Genomic_DNA"/>
</dbReference>